<reference evidence="1 2" key="1">
    <citation type="submission" date="2023-08" db="EMBL/GenBank/DDBJ databases">
        <title>The draft genome sequence of Paracraurococcus sp. LOR1-02.</title>
        <authorList>
            <person name="Kingkaew E."/>
            <person name="Tanasupawat S."/>
        </authorList>
    </citation>
    <scope>NUCLEOTIDE SEQUENCE [LARGE SCALE GENOMIC DNA]</scope>
    <source>
        <strain evidence="1 2">LOR1-02</strain>
    </source>
</reference>
<proteinExistence type="predicted"/>
<organism evidence="1 2">
    <name type="scientific">Paracraurococcus lichenis</name>
    <dbReference type="NCBI Taxonomy" id="3064888"/>
    <lineage>
        <taxon>Bacteria</taxon>
        <taxon>Pseudomonadati</taxon>
        <taxon>Pseudomonadota</taxon>
        <taxon>Alphaproteobacteria</taxon>
        <taxon>Acetobacterales</taxon>
        <taxon>Roseomonadaceae</taxon>
        <taxon>Paracraurococcus</taxon>
    </lineage>
</organism>
<gene>
    <name evidence="1" type="ORF">Q7A36_37900</name>
</gene>
<evidence type="ECO:0000313" key="1">
    <source>
        <dbReference type="EMBL" id="MDO9714135.1"/>
    </source>
</evidence>
<keyword evidence="2" id="KW-1185">Reference proteome</keyword>
<accession>A0ABT9EE21</accession>
<sequence length="331" mass="34729">MDSLIIAAARALAAGDPLAALKRVALRDDPPALALRGIAMAQLGNLTRAKELLRAAARGFGPGEAVARARCVLAEAEIALVTRDLGGPMQALGAARATLAAGGDRANAAHAGYLEARCLLLIGRLDAAERMLDALEPDALEPDALPPPSCVGYWLVAAGLAMRRIRTEAARAALRRAAHAARKAGIPARAAEVKRASHELDAPAATLVARDEKRLLGLAEVEALIASDVLVVDACCNLVRAGTVVVPLAGRPVLFALARALAEAWPDDASREALVAGAFRARDADESQRARLRVEIGRLRTALRPLAGVNATKRGFRLERTRRDDPTALDA</sequence>
<evidence type="ECO:0000313" key="2">
    <source>
        <dbReference type="Proteomes" id="UP001243009"/>
    </source>
</evidence>
<name>A0ABT9EE21_9PROT</name>
<dbReference type="Proteomes" id="UP001243009">
    <property type="component" value="Unassembled WGS sequence"/>
</dbReference>
<comment type="caution">
    <text evidence="1">The sequence shown here is derived from an EMBL/GenBank/DDBJ whole genome shotgun (WGS) entry which is preliminary data.</text>
</comment>
<dbReference type="RefSeq" id="WP_305108975.1">
    <property type="nucleotide sequence ID" value="NZ_JAUTWS010000170.1"/>
</dbReference>
<dbReference type="EMBL" id="JAUTWS010000170">
    <property type="protein sequence ID" value="MDO9714135.1"/>
    <property type="molecule type" value="Genomic_DNA"/>
</dbReference>
<protein>
    <submittedName>
        <fullName evidence="1">Helix-turn-helix domain-containing protein</fullName>
    </submittedName>
</protein>